<keyword evidence="1 5" id="KW-0963">Cytoplasm</keyword>
<proteinExistence type="inferred from homology"/>
<dbReference type="AlphaFoldDB" id="A0A5C6M6A2"/>
<keyword evidence="3 5" id="KW-0810">Translation regulation</keyword>
<protein>
    <recommendedName>
        <fullName evidence="5">Translational regulator CsrA</fullName>
    </recommendedName>
</protein>
<evidence type="ECO:0000313" key="7">
    <source>
        <dbReference type="Proteomes" id="UP000321083"/>
    </source>
</evidence>
<keyword evidence="2 5" id="KW-0678">Repressor</keyword>
<dbReference type="NCBIfam" id="TIGR00202">
    <property type="entry name" value="csrA"/>
    <property type="match status" value="1"/>
</dbReference>
<reference evidence="6 7" key="2">
    <citation type="submission" date="2019-08" db="EMBL/GenBank/DDBJ databases">
        <authorList>
            <person name="Henke P."/>
        </authorList>
    </citation>
    <scope>NUCLEOTIDE SEQUENCE [LARGE SCALE GENOMIC DNA]</scope>
    <source>
        <strain evidence="6">Phe10_nw2017</strain>
    </source>
</reference>
<dbReference type="HAMAP" id="MF_00167">
    <property type="entry name" value="CsrA"/>
    <property type="match status" value="1"/>
</dbReference>
<dbReference type="GO" id="GO:0006402">
    <property type="term" value="P:mRNA catabolic process"/>
    <property type="evidence" value="ECO:0007669"/>
    <property type="project" value="InterPro"/>
</dbReference>
<evidence type="ECO:0000313" key="6">
    <source>
        <dbReference type="EMBL" id="TWW09747.1"/>
    </source>
</evidence>
<organism evidence="6 7">
    <name type="scientific">Planctomyces bekefii</name>
    <dbReference type="NCBI Taxonomy" id="1653850"/>
    <lineage>
        <taxon>Bacteria</taxon>
        <taxon>Pseudomonadati</taxon>
        <taxon>Planctomycetota</taxon>
        <taxon>Planctomycetia</taxon>
        <taxon>Planctomycetales</taxon>
        <taxon>Planctomycetaceae</taxon>
        <taxon>Planctomyces</taxon>
    </lineage>
</organism>
<dbReference type="GO" id="GO:0048027">
    <property type="term" value="F:mRNA 5'-UTR binding"/>
    <property type="evidence" value="ECO:0007669"/>
    <property type="project" value="UniProtKB-UniRule"/>
</dbReference>
<dbReference type="PANTHER" id="PTHR34984">
    <property type="entry name" value="CARBON STORAGE REGULATOR"/>
    <property type="match status" value="1"/>
</dbReference>
<keyword evidence="4 5" id="KW-0694">RNA-binding</keyword>
<dbReference type="GO" id="GO:0045947">
    <property type="term" value="P:negative regulation of translational initiation"/>
    <property type="evidence" value="ECO:0007669"/>
    <property type="project" value="UniProtKB-UniRule"/>
</dbReference>
<evidence type="ECO:0000256" key="5">
    <source>
        <dbReference type="HAMAP-Rule" id="MF_00167"/>
    </source>
</evidence>
<evidence type="ECO:0000256" key="4">
    <source>
        <dbReference type="ARBA" id="ARBA00022884"/>
    </source>
</evidence>
<comment type="caution">
    <text evidence="6">The sequence shown here is derived from an EMBL/GenBank/DDBJ whole genome shotgun (WGS) entry which is preliminary data.</text>
</comment>
<dbReference type="Gene3D" id="2.60.40.4380">
    <property type="entry name" value="Translational regulator CsrA"/>
    <property type="match status" value="1"/>
</dbReference>
<dbReference type="SUPFAM" id="SSF117130">
    <property type="entry name" value="CsrA-like"/>
    <property type="match status" value="1"/>
</dbReference>
<dbReference type="Proteomes" id="UP000321083">
    <property type="component" value="Unassembled WGS sequence"/>
</dbReference>
<dbReference type="InterPro" id="IPR003751">
    <property type="entry name" value="CsrA"/>
</dbReference>
<evidence type="ECO:0000256" key="2">
    <source>
        <dbReference type="ARBA" id="ARBA00022491"/>
    </source>
</evidence>
<dbReference type="FunFam" id="2.60.40.4380:FF:000002">
    <property type="entry name" value="Translational regulator CsrA"/>
    <property type="match status" value="1"/>
</dbReference>
<dbReference type="EMBL" id="SRHE01000188">
    <property type="protein sequence ID" value="TWW09747.1"/>
    <property type="molecule type" value="Genomic_DNA"/>
</dbReference>
<name>A0A5C6M6A2_9PLAN</name>
<sequence>MLVLSRKEDQCIRINDNIVIRIVQIRGDRVRIGVDAPRDVSVHREEVLQTLLQEKLKFGQSGSEESSDTVQAMN</sequence>
<dbReference type="InterPro" id="IPR036107">
    <property type="entry name" value="CsrA_sf"/>
</dbReference>
<evidence type="ECO:0000256" key="3">
    <source>
        <dbReference type="ARBA" id="ARBA00022845"/>
    </source>
</evidence>
<gene>
    <name evidence="5 6" type="primary">csrA</name>
    <name evidence="6" type="ORF">E3A20_11250</name>
</gene>
<dbReference type="Pfam" id="PF02599">
    <property type="entry name" value="CsrA"/>
    <property type="match status" value="1"/>
</dbReference>
<dbReference type="PANTHER" id="PTHR34984:SF1">
    <property type="entry name" value="CARBON STORAGE REGULATOR"/>
    <property type="match status" value="1"/>
</dbReference>
<keyword evidence="5" id="KW-1005">Bacterial flagellum biogenesis</keyword>
<reference evidence="6 7" key="1">
    <citation type="submission" date="2019-08" db="EMBL/GenBank/DDBJ databases">
        <title>100 year-old enigma solved: identification of Planctomyces bekefii, the type genus and species of the phylum Planctomycetes.</title>
        <authorList>
            <person name="Svetlana D.N."/>
            <person name="Overmann J."/>
        </authorList>
    </citation>
    <scope>NUCLEOTIDE SEQUENCE [LARGE SCALE GENOMIC DNA]</scope>
    <source>
        <strain evidence="6">Phe10_nw2017</strain>
    </source>
</reference>
<keyword evidence="7" id="KW-1185">Reference proteome</keyword>
<comment type="function">
    <text evidence="5">A translational regulator that binds mRNA to regulate translation initiation and/or mRNA stability. Usually binds in the 5'-UTR at or near the Shine-Dalgarno sequence preventing ribosome-binding, thus repressing translation. Its main target seems to be the major flagellin gene, while its function is anatagonized by FliW.</text>
</comment>
<evidence type="ECO:0000256" key="1">
    <source>
        <dbReference type="ARBA" id="ARBA00022490"/>
    </source>
</evidence>
<comment type="subunit">
    <text evidence="5">Homodimer; the beta-strands of each monomer intercalate to form a hydrophobic core, while the alpha-helices form wings that extend away from the core.</text>
</comment>
<dbReference type="NCBIfam" id="NF002469">
    <property type="entry name" value="PRK01712.1"/>
    <property type="match status" value="1"/>
</dbReference>
<dbReference type="GO" id="GO:1902208">
    <property type="term" value="P:regulation of bacterial-type flagellum assembly"/>
    <property type="evidence" value="ECO:0007669"/>
    <property type="project" value="UniProtKB-UniRule"/>
</dbReference>
<accession>A0A5C6M6A2</accession>
<comment type="similarity">
    <text evidence="5">Belongs to the CsrA/RsmA family.</text>
</comment>
<dbReference type="GO" id="GO:0005829">
    <property type="term" value="C:cytosol"/>
    <property type="evidence" value="ECO:0007669"/>
    <property type="project" value="TreeGrafter"/>
</dbReference>
<comment type="subcellular location">
    <subcellularLocation>
        <location evidence="5">Cytoplasm</location>
    </subcellularLocation>
</comment>
<dbReference type="GO" id="GO:0006109">
    <property type="term" value="P:regulation of carbohydrate metabolic process"/>
    <property type="evidence" value="ECO:0007669"/>
    <property type="project" value="InterPro"/>
</dbReference>
<dbReference type="GO" id="GO:0044781">
    <property type="term" value="P:bacterial-type flagellum organization"/>
    <property type="evidence" value="ECO:0007669"/>
    <property type="project" value="UniProtKB-KW"/>
</dbReference>